<protein>
    <submittedName>
        <fullName evidence="1">Uncharacterized protein</fullName>
    </submittedName>
</protein>
<name>A0AAJ6LEG3_9ENTR</name>
<reference evidence="1" key="1">
    <citation type="submission" date="2022-04" db="EMBL/GenBank/DDBJ databases">
        <title>Co-occurrence of mcr-9 and blaNDM-1 in multidrug-resistant Enterobacter kobei strain isolated from an infant with urinary infection.</title>
        <authorList>
            <person name="Zeng H."/>
        </authorList>
    </citation>
    <scope>NUCLEOTIDE SEQUENCE</scope>
    <source>
        <strain evidence="1">EC1382</strain>
    </source>
</reference>
<dbReference type="RefSeq" id="WP_309164619.1">
    <property type="nucleotide sequence ID" value="NZ_CP096849.1"/>
</dbReference>
<proteinExistence type="predicted"/>
<accession>A0AAJ6LEG3</accession>
<evidence type="ECO:0000313" key="2">
    <source>
        <dbReference type="Proteomes" id="UP001228563"/>
    </source>
</evidence>
<gene>
    <name evidence="1" type="ORF">M2B19_18055</name>
</gene>
<dbReference type="Proteomes" id="UP001228563">
    <property type="component" value="Chromosome"/>
</dbReference>
<sequence>MAIKLYGCSFSGNKVDFSFVGSVKVTCLDCGHHETSKGAIQGEPVCPKCDSRNISIDSVNQQEAKP</sequence>
<dbReference type="EMBL" id="CP096849">
    <property type="protein sequence ID" value="WMT64801.1"/>
    <property type="molecule type" value="Genomic_DNA"/>
</dbReference>
<dbReference type="AlphaFoldDB" id="A0AAJ6LEG3"/>
<organism evidence="1 2">
    <name type="scientific">Enterobacter kobei</name>
    <dbReference type="NCBI Taxonomy" id="208224"/>
    <lineage>
        <taxon>Bacteria</taxon>
        <taxon>Pseudomonadati</taxon>
        <taxon>Pseudomonadota</taxon>
        <taxon>Gammaproteobacteria</taxon>
        <taxon>Enterobacterales</taxon>
        <taxon>Enterobacteriaceae</taxon>
        <taxon>Enterobacter</taxon>
        <taxon>Enterobacter cloacae complex</taxon>
    </lineage>
</organism>
<evidence type="ECO:0000313" key="1">
    <source>
        <dbReference type="EMBL" id="WMT64801.1"/>
    </source>
</evidence>